<proteinExistence type="inferred from homology"/>
<evidence type="ECO:0000313" key="6">
    <source>
        <dbReference type="EMBL" id="MDR4305788.1"/>
    </source>
</evidence>
<keyword evidence="4" id="KW-0732">Signal</keyword>
<evidence type="ECO:0000256" key="3">
    <source>
        <dbReference type="SAM" id="MobiDB-lite"/>
    </source>
</evidence>
<dbReference type="Gene3D" id="1.10.530.10">
    <property type="match status" value="1"/>
</dbReference>
<feature type="compositionally biased region" description="Pro residues" evidence="3">
    <location>
        <begin position="353"/>
        <end position="365"/>
    </location>
</feature>
<accession>A0ABU1DCL9</accession>
<feature type="chain" id="PRO_5045370864" evidence="4">
    <location>
        <begin position="18"/>
        <end position="365"/>
    </location>
</feature>
<feature type="region of interest" description="Disordered" evidence="3">
    <location>
        <begin position="146"/>
        <end position="168"/>
    </location>
</feature>
<comment type="similarity">
    <text evidence="2">Belongs to the virb1 family.</text>
</comment>
<dbReference type="InterPro" id="IPR023346">
    <property type="entry name" value="Lysozyme-like_dom_sf"/>
</dbReference>
<comment type="similarity">
    <text evidence="1">Belongs to the transglycosylase Slt family.</text>
</comment>
<name>A0ABU1DCL9_9HYPH</name>
<comment type="caution">
    <text evidence="6">The sequence shown here is derived from an EMBL/GenBank/DDBJ whole genome shotgun (WGS) entry which is preliminary data.</text>
</comment>
<feature type="compositionally biased region" description="Low complexity" evidence="3">
    <location>
        <begin position="155"/>
        <end position="168"/>
    </location>
</feature>
<dbReference type="RefSeq" id="WP_309389087.1">
    <property type="nucleotide sequence ID" value="NZ_JADBEO010000006.1"/>
</dbReference>
<keyword evidence="7" id="KW-1185">Reference proteome</keyword>
<feature type="region of interest" description="Disordered" evidence="3">
    <location>
        <begin position="243"/>
        <end position="365"/>
    </location>
</feature>
<feature type="signal peptide" evidence="4">
    <location>
        <begin position="1"/>
        <end position="17"/>
    </location>
</feature>
<feature type="domain" description="Transglycosylase SLT" evidence="5">
    <location>
        <begin position="34"/>
        <end position="120"/>
    </location>
</feature>
<dbReference type="PANTHER" id="PTHR37423:SF2">
    <property type="entry name" value="MEMBRANE-BOUND LYTIC MUREIN TRANSGLYCOSYLASE C"/>
    <property type="match status" value="1"/>
</dbReference>
<dbReference type="PANTHER" id="PTHR37423">
    <property type="entry name" value="SOLUBLE LYTIC MUREIN TRANSGLYCOSYLASE-RELATED"/>
    <property type="match status" value="1"/>
</dbReference>
<reference evidence="6" key="1">
    <citation type="submission" date="2020-10" db="EMBL/GenBank/DDBJ databases">
        <authorList>
            <person name="Abbas A."/>
            <person name="Razzaq R."/>
            <person name="Waqas M."/>
            <person name="Abbas N."/>
            <person name="Nielsen T.K."/>
            <person name="Hansen L.H."/>
            <person name="Hussain S."/>
            <person name="Shahid M."/>
        </authorList>
    </citation>
    <scope>NUCLEOTIDE SEQUENCE</scope>
    <source>
        <strain evidence="6">S14</strain>
    </source>
</reference>
<evidence type="ECO:0000256" key="1">
    <source>
        <dbReference type="ARBA" id="ARBA00007734"/>
    </source>
</evidence>
<sequence>MKSFGIGLALAAVCAGAGLCAESGDGPAQYDAMIARHAQANGVPEALVRRVIVRESKYNPRARNGAYWGMMQLSMATARGAGFRGSPSELLDAETNLRYGVRYLAGAYKTARGNHDRAVGFFARGYYYAAKRQGMLASIGMGRDGKFSSPPPATAPVQVASAQPTPAAAPAKPELASIVAGSRPATGPVAAQAPVQTAAAPLPPVRGVPPAPTATASATAMAVPLPPTRGPVLAAAEKPAPVLASATPLPPSRGPVEQVADAGKPAAPRTINPSAAPVMASIAPVPRPRAEPATTGSLPARAASSASSPATATQPPAAQAAGGAPAIPVPVTRAAPAPTRSVPPALAYAEPANPTPGPIPLPPKR</sequence>
<dbReference type="Pfam" id="PF01464">
    <property type="entry name" value="SLT"/>
    <property type="match status" value="1"/>
</dbReference>
<dbReference type="SUPFAM" id="SSF53955">
    <property type="entry name" value="Lysozyme-like"/>
    <property type="match status" value="1"/>
</dbReference>
<gene>
    <name evidence="6" type="ORF">IHQ68_04005</name>
</gene>
<protein>
    <submittedName>
        <fullName evidence="6">Transglycosylase SLT domain-containing protein</fullName>
    </submittedName>
</protein>
<evidence type="ECO:0000313" key="7">
    <source>
        <dbReference type="Proteomes" id="UP001181622"/>
    </source>
</evidence>
<evidence type="ECO:0000256" key="4">
    <source>
        <dbReference type="SAM" id="SignalP"/>
    </source>
</evidence>
<feature type="compositionally biased region" description="Low complexity" evidence="3">
    <location>
        <begin position="302"/>
        <end position="340"/>
    </location>
</feature>
<evidence type="ECO:0000259" key="5">
    <source>
        <dbReference type="Pfam" id="PF01464"/>
    </source>
</evidence>
<dbReference type="Proteomes" id="UP001181622">
    <property type="component" value="Unassembled WGS sequence"/>
</dbReference>
<dbReference type="EMBL" id="JADBEO010000006">
    <property type="protein sequence ID" value="MDR4305788.1"/>
    <property type="molecule type" value="Genomic_DNA"/>
</dbReference>
<dbReference type="InterPro" id="IPR008258">
    <property type="entry name" value="Transglycosylase_SLT_dom_1"/>
</dbReference>
<organism evidence="6 7">
    <name type="scientific">Chelatococcus sambhunathii</name>
    <dbReference type="NCBI Taxonomy" id="363953"/>
    <lineage>
        <taxon>Bacteria</taxon>
        <taxon>Pseudomonadati</taxon>
        <taxon>Pseudomonadota</taxon>
        <taxon>Alphaproteobacteria</taxon>
        <taxon>Hyphomicrobiales</taxon>
        <taxon>Chelatococcaceae</taxon>
        <taxon>Chelatococcus</taxon>
    </lineage>
</organism>
<evidence type="ECO:0000256" key="2">
    <source>
        <dbReference type="ARBA" id="ARBA00009387"/>
    </source>
</evidence>